<dbReference type="PANTHER" id="PTHR36251">
    <property type="entry name" value="FELS-1 PROPHAGE HOST SPECIFICITY PROTEIN-RELATED"/>
    <property type="match status" value="1"/>
</dbReference>
<dbReference type="Pfam" id="PF13550">
    <property type="entry name" value="Phage-tail_3"/>
    <property type="match status" value="1"/>
</dbReference>
<evidence type="ECO:0000313" key="6">
    <source>
        <dbReference type="Proteomes" id="UP001405405"/>
    </source>
</evidence>
<comment type="caution">
    <text evidence="5">The sequence shown here is derived from an EMBL/GenBank/DDBJ whole genome shotgun (WGS) entry which is preliminary data.</text>
</comment>
<dbReference type="Gene3D" id="2.60.40.10">
    <property type="entry name" value="Immunoglobulins"/>
    <property type="match status" value="1"/>
</dbReference>
<evidence type="ECO:0000259" key="2">
    <source>
        <dbReference type="Pfam" id="PF09327"/>
    </source>
</evidence>
<feature type="region of interest" description="Disordered" evidence="1">
    <location>
        <begin position="1"/>
        <end position="26"/>
    </location>
</feature>
<dbReference type="Pfam" id="PF24801">
    <property type="entry name" value="FNIII-A_GpJ"/>
    <property type="match status" value="1"/>
</dbReference>
<dbReference type="RefSeq" id="WP_346787596.1">
    <property type="nucleotide sequence ID" value="NZ_JAYFSJ010000002.1"/>
</dbReference>
<dbReference type="EMBL" id="JAYFSJ010000002">
    <property type="protein sequence ID" value="MEN7429644.1"/>
    <property type="molecule type" value="Genomic_DNA"/>
</dbReference>
<dbReference type="InterPro" id="IPR036116">
    <property type="entry name" value="FN3_sf"/>
</dbReference>
<dbReference type="InterPro" id="IPR013783">
    <property type="entry name" value="Ig-like_fold"/>
</dbReference>
<name>A0ABV0CI14_9NEIS</name>
<dbReference type="InterPro" id="IPR003961">
    <property type="entry name" value="FN3_dom"/>
</dbReference>
<organism evidence="5 6">
    <name type="scientific">Chromobacterium indicum</name>
    <dbReference type="NCBI Taxonomy" id="3110228"/>
    <lineage>
        <taxon>Bacteria</taxon>
        <taxon>Pseudomonadati</taxon>
        <taxon>Pseudomonadota</taxon>
        <taxon>Betaproteobacteria</taxon>
        <taxon>Neisseriales</taxon>
        <taxon>Chromobacteriaceae</taxon>
        <taxon>Chromobacterium</taxon>
    </lineage>
</organism>
<evidence type="ECO:0000259" key="3">
    <source>
        <dbReference type="Pfam" id="PF13550"/>
    </source>
</evidence>
<evidence type="ECO:0000259" key="4">
    <source>
        <dbReference type="Pfam" id="PF24801"/>
    </source>
</evidence>
<dbReference type="Proteomes" id="UP001405405">
    <property type="component" value="Unassembled WGS sequence"/>
</dbReference>
<sequence>MGALEVVGAGGGKPQEPRKPHEAPDSLQSVATARILMLVGLGEMGGLVNGDQSVFFSGVPLQNPDGSHNFERVRVEHRTGGGAQAPIPGFDEVETEFPVGVEVKGGAGIVRSIDDPEATAVRVTVSVRGLMEMTEEGDTNPSTVEMLVDLRKPGGAWRLGRNITIQGKTRSKYQRAIRIELPEPGPWEVRVRRLSGDSTTQRLINATEWDSFTVIQSLQLSYPGYALLGVTFDAKQFSSVPEITSDWNLSTIRIPSNYDAEAGTYAGAWDGTFRRAVSSNPAWCLFALATDERFNISLPPDGAWKWDLYRIGQWCDQRVNDGMGGQRRRFELHDYHSAGGDAWKVLQDMASVFCGRVVPSAGGIRVVADMPGDVPAKHFVPANVIDGRFSYTSTEQAERYSVASVSFVDPADSWKRAIEYVEHADGLARYGYQPAEVVAVGCTNRAQAQQLGRYILETSQTETELISFAAGLYGCDLLPGELFTVFDPVFAGRNMAGRLLAVDGVSVQLDAPVTLDEGVAYSLECPMPDGTLAQRGVVVTPGETDRLQLVAPFPAQPVAGATWALSGTNLQPTIWRCVSRREREPGIYEISGLQHNPHKWETVERGICIDAPPVSNLPDPAQIPPVATVAMREVPYLTGDGRREVRLEVDWPAVSHPYLRGYVVGYREEGGNWRELPELSANHAELSGLVPGVWQVRVSSVSATGLRSIPALAKIETRGHVAPPARPALSATGGAMVVNLSWRYPAGVPDLVRAELFYSVTPNDGNPVRLADVAYPTNTFAHYGVGAGVRYYYWLRVVDSWGNPSAFAQADAEAVRDPSLLLQQLQGSISGGMLVDELRQPLERVSNLTIDIDGAAALAESAIDAAMQNVLTNDLLGDTQARHRALAKQELKTTSEALRQEASARLTLAARMDDTQAGLSQEQIARAEADRALASDVKTLASKTAGDVAGVRQELQAATGPDGALAKRLDQLTAKQEDGQKVAQAGLQQEQTARADADKALASEIKTLSSKTAGDLATVRQELQTATGPGGALAKRLDQLTAKQEDGQKVAQAGLQQEQTARADADKALAGDIKTLTSKTAGDLATVRQELQTATGPDGALAKRLDTLTSRVGDSETTISQQAKTVSGLMGQWSVQITRSKGGKDFVSGFALNNGERGSEFAVLADKFLIAQPNGDGAAQVFTVGKLNGRVAAGLSGDMILDGTLIGNRVIAKESIQAEQIDGKRLRLLDNAGNVVVDMDGMGAHKIKGKLKAEQIDATGLTIPGRDGRPMIDLDGVRGGYIRDLVVDTASIAGNAVTASAFVNGGSIAVYVPPGASVYVTALIVANNNANGDEIGGLVWVRLRRNGGVISSCRGNASCSYIGAGRRFFSGGSTVLAYADTPGEGTHTYSIDADWPYSVGAAATISVLILKR</sequence>
<accession>A0ABV0CI14</accession>
<evidence type="ECO:0000256" key="1">
    <source>
        <dbReference type="SAM" id="MobiDB-lite"/>
    </source>
</evidence>
<feature type="domain" description="Tip attachment protein J central straight fiber" evidence="2">
    <location>
        <begin position="1119"/>
        <end position="1238"/>
    </location>
</feature>
<dbReference type="InterPro" id="IPR032876">
    <property type="entry name" value="J_dom"/>
</dbReference>
<keyword evidence="6" id="KW-1185">Reference proteome</keyword>
<dbReference type="InterPro" id="IPR053171">
    <property type="entry name" value="Viral_Tip_Attach_Protein"/>
</dbReference>
<gene>
    <name evidence="5" type="ORF">VA599_02735</name>
</gene>
<evidence type="ECO:0000313" key="5">
    <source>
        <dbReference type="EMBL" id="MEN7429644.1"/>
    </source>
</evidence>
<protein>
    <submittedName>
        <fullName evidence="5">Phage tail protein</fullName>
    </submittedName>
</protein>
<feature type="compositionally biased region" description="Basic and acidic residues" evidence="1">
    <location>
        <begin position="15"/>
        <end position="24"/>
    </location>
</feature>
<dbReference type="Pfam" id="PF09327">
    <property type="entry name" value="Phage_Tail_Tip"/>
    <property type="match status" value="1"/>
</dbReference>
<dbReference type="SUPFAM" id="SSF49265">
    <property type="entry name" value="Fibronectin type III"/>
    <property type="match status" value="1"/>
</dbReference>
<proteinExistence type="predicted"/>
<feature type="domain" description="Tip attachment protein J HDII-ins2" evidence="4">
    <location>
        <begin position="93"/>
        <end position="216"/>
    </location>
</feature>
<dbReference type="InterPro" id="IPR055385">
    <property type="entry name" value="GpJ_HDII-ins2"/>
</dbReference>
<dbReference type="CDD" id="cd00063">
    <property type="entry name" value="FN3"/>
    <property type="match status" value="1"/>
</dbReference>
<dbReference type="PANTHER" id="PTHR36251:SF2">
    <property type="entry name" value="GIFSY-2 PROPHAGE HOST SPECIFICITY PROTEIN J, PHAGE LAMBDA"/>
    <property type="match status" value="1"/>
</dbReference>
<feature type="domain" description="Tip attachment protein J" evidence="3">
    <location>
        <begin position="340"/>
        <end position="502"/>
    </location>
</feature>
<dbReference type="InterPro" id="IPR015406">
    <property type="entry name" value="GpJ_CSF"/>
</dbReference>
<reference evidence="5 6" key="1">
    <citation type="submission" date="2023-12" db="EMBL/GenBank/DDBJ databases">
        <title>Chromobacterium sp. strain TRC.1.1.SA producing antimicrobial pigment.</title>
        <authorList>
            <person name="Verma N."/>
            <person name="Choksket S."/>
            <person name="Pinnaka A.K."/>
            <person name="Korpole S."/>
        </authorList>
    </citation>
    <scope>NUCLEOTIDE SEQUENCE [LARGE SCALE GENOMIC DNA]</scope>
    <source>
        <strain evidence="5 6">TRC1.1.SA</strain>
    </source>
</reference>